<feature type="domain" description="Polysaccharide chain length determinant N-terminal" evidence="7">
    <location>
        <begin position="12"/>
        <end position="123"/>
    </location>
</feature>
<keyword evidence="10" id="KW-1185">Reference proteome</keyword>
<dbReference type="GO" id="GO:0004713">
    <property type="term" value="F:protein tyrosine kinase activity"/>
    <property type="evidence" value="ECO:0007669"/>
    <property type="project" value="TreeGrafter"/>
</dbReference>
<dbReference type="InterPro" id="IPR032807">
    <property type="entry name" value="GNVR"/>
</dbReference>
<evidence type="ECO:0000256" key="3">
    <source>
        <dbReference type="ARBA" id="ARBA00022692"/>
    </source>
</evidence>
<dbReference type="Gene3D" id="3.30.1890.10">
    <property type="entry name" value="FepE-like"/>
    <property type="match status" value="1"/>
</dbReference>
<reference evidence="9 10" key="1">
    <citation type="submission" date="2018-06" db="EMBL/GenBank/DDBJ databases">
        <title>Genomic Encyclopedia of Type Strains, Phase IV (KMG-IV): sequencing the most valuable type-strain genomes for metagenomic binning, comparative biology and taxonomic classification.</title>
        <authorList>
            <person name="Goeker M."/>
        </authorList>
    </citation>
    <scope>NUCLEOTIDE SEQUENCE [LARGE SCALE GENOMIC DNA]</scope>
    <source>
        <strain evidence="9 10">DSM 25520</strain>
    </source>
</reference>
<feature type="domain" description="Tyrosine-protein kinase G-rich" evidence="8">
    <location>
        <begin position="321"/>
        <end position="363"/>
    </location>
</feature>
<dbReference type="GO" id="GO:0005886">
    <property type="term" value="C:plasma membrane"/>
    <property type="evidence" value="ECO:0007669"/>
    <property type="project" value="UniProtKB-SubCell"/>
</dbReference>
<evidence type="ECO:0000256" key="6">
    <source>
        <dbReference type="SAM" id="Phobius"/>
    </source>
</evidence>
<evidence type="ECO:0000259" key="8">
    <source>
        <dbReference type="Pfam" id="PF13807"/>
    </source>
</evidence>
<proteinExistence type="predicted"/>
<sequence>MAPDTHHNQPSDEIDLRELCTTLWRSKVLILSITLAATCIAAAYAFLSIPSYETSVRLLPPKVSDLASYNTASQLTGEAISGTVDQGYARPAPPGIQSLTTKVAYDAFLQNLDSDSIKLEFFEKYYLPAYGQDHDDVEKQALWKRLNGILTIQLPKSPNSAATTLSFEGEDPKKIADWANHYVTLAANTTQKDFLQNLSSEVAARNKGITEQIATLRKIAETQRQSRIIHVEAALSIAQSIGLDVPPSGSTLIAINNTTTNEVNAFPAGDMMYLRGTKALSSELALLKSRKNEDAYIPELDNLLKKRNLLSSIDLSPAHLSVVTIDRAAIAPQKPLNPKKSLILTLGLILGGVIGIMSALIRNTFKRQPNG</sequence>
<evidence type="ECO:0000256" key="2">
    <source>
        <dbReference type="ARBA" id="ARBA00022475"/>
    </source>
</evidence>
<organism evidence="9 10">
    <name type="scientific">Eoetvoesiella caeni</name>
    <dbReference type="NCBI Taxonomy" id="645616"/>
    <lineage>
        <taxon>Bacteria</taxon>
        <taxon>Pseudomonadati</taxon>
        <taxon>Pseudomonadota</taxon>
        <taxon>Betaproteobacteria</taxon>
        <taxon>Burkholderiales</taxon>
        <taxon>Alcaligenaceae</taxon>
        <taxon>Eoetvoesiella</taxon>
    </lineage>
</organism>
<keyword evidence="3 6" id="KW-0812">Transmembrane</keyword>
<dbReference type="AlphaFoldDB" id="A0A366HGB7"/>
<dbReference type="PANTHER" id="PTHR32309:SF13">
    <property type="entry name" value="FERRIC ENTEROBACTIN TRANSPORT PROTEIN FEPE"/>
    <property type="match status" value="1"/>
</dbReference>
<gene>
    <name evidence="9" type="ORF">DFR37_10284</name>
</gene>
<evidence type="ECO:0000259" key="7">
    <source>
        <dbReference type="Pfam" id="PF02706"/>
    </source>
</evidence>
<keyword evidence="5 6" id="KW-0472">Membrane</keyword>
<evidence type="ECO:0000256" key="4">
    <source>
        <dbReference type="ARBA" id="ARBA00022989"/>
    </source>
</evidence>
<dbReference type="Pfam" id="PF02706">
    <property type="entry name" value="Wzz"/>
    <property type="match status" value="1"/>
</dbReference>
<feature type="transmembrane region" description="Helical" evidence="6">
    <location>
        <begin position="342"/>
        <end position="361"/>
    </location>
</feature>
<dbReference type="RefSeq" id="WP_170139821.1">
    <property type="nucleotide sequence ID" value="NZ_JACCEU010000002.1"/>
</dbReference>
<dbReference type="EMBL" id="QNRQ01000002">
    <property type="protein sequence ID" value="RBP41705.1"/>
    <property type="molecule type" value="Genomic_DNA"/>
</dbReference>
<evidence type="ECO:0000313" key="9">
    <source>
        <dbReference type="EMBL" id="RBP41705.1"/>
    </source>
</evidence>
<dbReference type="PANTHER" id="PTHR32309">
    <property type="entry name" value="TYROSINE-PROTEIN KINASE"/>
    <property type="match status" value="1"/>
</dbReference>
<keyword evidence="4 6" id="KW-1133">Transmembrane helix</keyword>
<evidence type="ECO:0000313" key="10">
    <source>
        <dbReference type="Proteomes" id="UP000253628"/>
    </source>
</evidence>
<comment type="subcellular location">
    <subcellularLocation>
        <location evidence="1">Cell membrane</location>
        <topology evidence="1">Multi-pass membrane protein</topology>
    </subcellularLocation>
</comment>
<feature type="transmembrane region" description="Helical" evidence="6">
    <location>
        <begin position="28"/>
        <end position="47"/>
    </location>
</feature>
<accession>A0A366HGB7</accession>
<dbReference type="SUPFAM" id="SSF160355">
    <property type="entry name" value="Bacterial polysaccharide co-polymerase-like"/>
    <property type="match status" value="1"/>
</dbReference>
<protein>
    <submittedName>
        <fullName evidence="9">Chain length determinant protein (Polysaccharide antigen chain regulator)</fullName>
    </submittedName>
</protein>
<name>A0A366HGB7_9BURK</name>
<evidence type="ECO:0000256" key="1">
    <source>
        <dbReference type="ARBA" id="ARBA00004651"/>
    </source>
</evidence>
<keyword evidence="2" id="KW-1003">Cell membrane</keyword>
<dbReference type="Pfam" id="PF13807">
    <property type="entry name" value="GNVR"/>
    <property type="match status" value="1"/>
</dbReference>
<evidence type="ECO:0000256" key="5">
    <source>
        <dbReference type="ARBA" id="ARBA00023136"/>
    </source>
</evidence>
<dbReference type="InterPro" id="IPR003856">
    <property type="entry name" value="LPS_length_determ_N"/>
</dbReference>
<comment type="caution">
    <text evidence="9">The sequence shown here is derived from an EMBL/GenBank/DDBJ whole genome shotgun (WGS) entry which is preliminary data.</text>
</comment>
<dbReference type="Proteomes" id="UP000253628">
    <property type="component" value="Unassembled WGS sequence"/>
</dbReference>
<dbReference type="InterPro" id="IPR050445">
    <property type="entry name" value="Bact_polysacc_biosynth/exp"/>
</dbReference>